<evidence type="ECO:0008006" key="3">
    <source>
        <dbReference type="Google" id="ProtNLM"/>
    </source>
</evidence>
<accession>A0A4S8HP37</accession>
<reference evidence="1 2" key="1">
    <citation type="submission" date="2019-04" db="EMBL/GenBank/DDBJ databases">
        <title>Niastella caeni sp. nov., isolated from activated sludge.</title>
        <authorList>
            <person name="Sheng M."/>
        </authorList>
    </citation>
    <scope>NUCLEOTIDE SEQUENCE [LARGE SCALE GENOMIC DNA]</scope>
    <source>
        <strain evidence="1 2">HX-2-15</strain>
    </source>
</reference>
<dbReference type="RefSeq" id="WP_136578737.1">
    <property type="nucleotide sequence ID" value="NZ_STFF01000005.1"/>
</dbReference>
<proteinExistence type="predicted"/>
<evidence type="ECO:0000313" key="2">
    <source>
        <dbReference type="Proteomes" id="UP000306918"/>
    </source>
</evidence>
<protein>
    <recommendedName>
        <fullName evidence="3">Fibronectin type III domain-containing protein</fullName>
    </recommendedName>
</protein>
<organism evidence="1 2">
    <name type="scientific">Niastella caeni</name>
    <dbReference type="NCBI Taxonomy" id="2569763"/>
    <lineage>
        <taxon>Bacteria</taxon>
        <taxon>Pseudomonadati</taxon>
        <taxon>Bacteroidota</taxon>
        <taxon>Chitinophagia</taxon>
        <taxon>Chitinophagales</taxon>
        <taxon>Chitinophagaceae</taxon>
        <taxon>Niastella</taxon>
    </lineage>
</organism>
<dbReference type="Proteomes" id="UP000306918">
    <property type="component" value="Unassembled WGS sequence"/>
</dbReference>
<keyword evidence="2" id="KW-1185">Reference proteome</keyword>
<sequence>MKKIKISRILFTFNYCRAGDLIKITRRIIDSMKQNANFPNPTPPLADVEKGLEEFLTALSNAGGFDRALVAIKDNKQAILKQLLTELAYYVTQTCKGDKALLLGSGFDINADSGKPQQEPPKLRVELGMPGQVTIGVKRIAKAKAYVHQYTADPLTPQSVWISETTLNPQHTFTGLTSAGRIWLRVIVIDRKGQSIFWDPVLRIVQ</sequence>
<dbReference type="OrthoDB" id="658146at2"/>
<dbReference type="AlphaFoldDB" id="A0A4S8HP37"/>
<evidence type="ECO:0000313" key="1">
    <source>
        <dbReference type="EMBL" id="THU37063.1"/>
    </source>
</evidence>
<comment type="caution">
    <text evidence="1">The sequence shown here is derived from an EMBL/GenBank/DDBJ whole genome shotgun (WGS) entry which is preliminary data.</text>
</comment>
<dbReference type="EMBL" id="STFF01000005">
    <property type="protein sequence ID" value="THU37063.1"/>
    <property type="molecule type" value="Genomic_DNA"/>
</dbReference>
<name>A0A4S8HP37_9BACT</name>
<gene>
    <name evidence="1" type="ORF">FAM09_19105</name>
</gene>